<feature type="domain" description="Yeast cell wall synthesis Kre9/Knh1-like N-terminal" evidence="3">
    <location>
        <begin position="40"/>
        <end position="125"/>
    </location>
</feature>
<dbReference type="AlphaFoldDB" id="A0AAW0D336"/>
<evidence type="ECO:0000256" key="2">
    <source>
        <dbReference type="SAM" id="SignalP"/>
    </source>
</evidence>
<keyword evidence="5" id="KW-1185">Reference proteome</keyword>
<dbReference type="Proteomes" id="UP001362999">
    <property type="component" value="Unassembled WGS sequence"/>
</dbReference>
<proteinExistence type="predicted"/>
<sequence length="129" mass="13906">MRFFTTSLSSLLLCTIAAVNAAAAKPPGPLDVWSPKITYPTEGTVWESKTEQTLTWDVSDAPPVISNGALLMLRQNDITAPFILAKGFDLRAGNLTITVPYVLSNPNYQLVLFGDSGNFGPVFTINSDV</sequence>
<protein>
    <recommendedName>
        <fullName evidence="3">Yeast cell wall synthesis Kre9/Knh1-like N-terminal domain-containing protein</fullName>
    </recommendedName>
</protein>
<keyword evidence="1 2" id="KW-0732">Signal</keyword>
<feature type="signal peptide" evidence="2">
    <location>
        <begin position="1"/>
        <end position="24"/>
    </location>
</feature>
<evidence type="ECO:0000256" key="1">
    <source>
        <dbReference type="ARBA" id="ARBA00022729"/>
    </source>
</evidence>
<organism evidence="4 5">
    <name type="scientific">Favolaschia claudopus</name>
    <dbReference type="NCBI Taxonomy" id="2862362"/>
    <lineage>
        <taxon>Eukaryota</taxon>
        <taxon>Fungi</taxon>
        <taxon>Dikarya</taxon>
        <taxon>Basidiomycota</taxon>
        <taxon>Agaricomycotina</taxon>
        <taxon>Agaricomycetes</taxon>
        <taxon>Agaricomycetidae</taxon>
        <taxon>Agaricales</taxon>
        <taxon>Marasmiineae</taxon>
        <taxon>Mycenaceae</taxon>
        <taxon>Favolaschia</taxon>
    </lineage>
</organism>
<name>A0AAW0D336_9AGAR</name>
<evidence type="ECO:0000313" key="4">
    <source>
        <dbReference type="EMBL" id="KAK7045019.1"/>
    </source>
</evidence>
<feature type="chain" id="PRO_5043463203" description="Yeast cell wall synthesis Kre9/Knh1-like N-terminal domain-containing protein" evidence="2">
    <location>
        <begin position="25"/>
        <end position="129"/>
    </location>
</feature>
<dbReference type="Pfam" id="PF10342">
    <property type="entry name" value="Kre9_KNH"/>
    <property type="match status" value="1"/>
</dbReference>
<reference evidence="4 5" key="1">
    <citation type="journal article" date="2024" name="J Genomics">
        <title>Draft genome sequencing and assembly of Favolaschia claudopus CIRM-BRFM 2984 isolated from oak limbs.</title>
        <authorList>
            <person name="Navarro D."/>
            <person name="Drula E."/>
            <person name="Chaduli D."/>
            <person name="Cazenave R."/>
            <person name="Ahrendt S."/>
            <person name="Wang J."/>
            <person name="Lipzen A."/>
            <person name="Daum C."/>
            <person name="Barry K."/>
            <person name="Grigoriev I.V."/>
            <person name="Favel A."/>
            <person name="Rosso M.N."/>
            <person name="Martin F."/>
        </authorList>
    </citation>
    <scope>NUCLEOTIDE SEQUENCE [LARGE SCALE GENOMIC DNA]</scope>
    <source>
        <strain evidence="4 5">CIRM-BRFM 2984</strain>
    </source>
</reference>
<evidence type="ECO:0000313" key="5">
    <source>
        <dbReference type="Proteomes" id="UP001362999"/>
    </source>
</evidence>
<dbReference type="InterPro" id="IPR018466">
    <property type="entry name" value="Kre9/Knh1-like_N"/>
</dbReference>
<evidence type="ECO:0000259" key="3">
    <source>
        <dbReference type="Pfam" id="PF10342"/>
    </source>
</evidence>
<dbReference type="EMBL" id="JAWWNJ010000011">
    <property type="protein sequence ID" value="KAK7045019.1"/>
    <property type="molecule type" value="Genomic_DNA"/>
</dbReference>
<accession>A0AAW0D336</accession>
<comment type="caution">
    <text evidence="4">The sequence shown here is derived from an EMBL/GenBank/DDBJ whole genome shotgun (WGS) entry which is preliminary data.</text>
</comment>
<gene>
    <name evidence="4" type="ORF">R3P38DRAFT_2609370</name>
</gene>